<dbReference type="Proteomes" id="UP000033618">
    <property type="component" value="Unassembled WGS sequence"/>
</dbReference>
<accession>A0A0F5JUK0</accession>
<evidence type="ECO:0000313" key="3">
    <source>
        <dbReference type="Proteomes" id="UP000033618"/>
    </source>
</evidence>
<gene>
    <name evidence="2" type="ORF">WM40_23895</name>
</gene>
<name>A0A0F5JUK0_9BURK</name>
<organism evidence="2 3">
    <name type="scientific">Robbsia andropogonis</name>
    <dbReference type="NCBI Taxonomy" id="28092"/>
    <lineage>
        <taxon>Bacteria</taxon>
        <taxon>Pseudomonadati</taxon>
        <taxon>Pseudomonadota</taxon>
        <taxon>Betaproteobacteria</taxon>
        <taxon>Burkholderiales</taxon>
        <taxon>Burkholderiaceae</taxon>
        <taxon>Robbsia</taxon>
    </lineage>
</organism>
<evidence type="ECO:0000313" key="2">
    <source>
        <dbReference type="EMBL" id="KKB61319.1"/>
    </source>
</evidence>
<feature type="compositionally biased region" description="Polar residues" evidence="1">
    <location>
        <begin position="1"/>
        <end position="10"/>
    </location>
</feature>
<feature type="region of interest" description="Disordered" evidence="1">
    <location>
        <begin position="1"/>
        <end position="36"/>
    </location>
</feature>
<reference evidence="2 3" key="1">
    <citation type="submission" date="2015-03" db="EMBL/GenBank/DDBJ databases">
        <title>Draft Genome Sequence of Burkholderia andropogonis type strain ICMP2807, isolated from Sorghum bicolor.</title>
        <authorList>
            <person name="Lopes-Santos L."/>
            <person name="Castro D.B."/>
            <person name="Ottoboni L.M."/>
            <person name="Park D."/>
            <person name="Weirc B.S."/>
            <person name="Destefano S.A."/>
        </authorList>
    </citation>
    <scope>NUCLEOTIDE SEQUENCE [LARGE SCALE GENOMIC DNA]</scope>
    <source>
        <strain evidence="2 3">ICMP2807</strain>
    </source>
</reference>
<dbReference type="PATRIC" id="fig|28092.6.peg.5617"/>
<keyword evidence="3" id="KW-1185">Reference proteome</keyword>
<evidence type="ECO:0000256" key="1">
    <source>
        <dbReference type="SAM" id="MobiDB-lite"/>
    </source>
</evidence>
<sequence length="114" mass="12006">MSGTSGSSSDAAIATRFAAERAEKSPAAPDLSEAEGRKAITDLSHHYFRASGSSPPESMANGINKIRAEADLEEMEVDTLDIFTHSYPEIHAGVALTLAKAPGTDITAMREATQ</sequence>
<protein>
    <submittedName>
        <fullName evidence="2">Secretion protein EspV</fullName>
    </submittedName>
</protein>
<dbReference type="AlphaFoldDB" id="A0A0F5JUK0"/>
<dbReference type="EMBL" id="LAQU01000050">
    <property type="protein sequence ID" value="KKB61319.1"/>
    <property type="molecule type" value="Genomic_DNA"/>
</dbReference>
<comment type="caution">
    <text evidence="2">The sequence shown here is derived from an EMBL/GenBank/DDBJ whole genome shotgun (WGS) entry which is preliminary data.</text>
</comment>
<proteinExistence type="predicted"/>